<accession>A0A5B8W1A8</accession>
<evidence type="ECO:0000259" key="1">
    <source>
        <dbReference type="Pfam" id="PF00149"/>
    </source>
</evidence>
<keyword evidence="3" id="KW-1185">Reference proteome</keyword>
<dbReference type="Proteomes" id="UP000321362">
    <property type="component" value="Chromosome"/>
</dbReference>
<name>A0A5B8W1A8_9SPHI</name>
<dbReference type="PANTHER" id="PTHR37844:SF1">
    <property type="entry name" value="CALCINEURIN-LIKE PHOSPHOESTERASE DOMAIN-CONTAINING PROTEIN"/>
    <property type="match status" value="1"/>
</dbReference>
<proteinExistence type="predicted"/>
<dbReference type="InterPro" id="IPR029052">
    <property type="entry name" value="Metallo-depent_PP-like"/>
</dbReference>
<dbReference type="RefSeq" id="WP_147055191.1">
    <property type="nucleotide sequence ID" value="NZ_CP042437.1"/>
</dbReference>
<feature type="domain" description="Calcineurin-like phosphoesterase" evidence="1">
    <location>
        <begin position="1"/>
        <end position="220"/>
    </location>
</feature>
<sequence length="258" mass="29510">MRLQIASDLHLEFPENVEYIKKNPLKVTGEILLLAGDVMPLKLIDKHQDFFSFIADNYQQTYWVPGNHEYYNFDMANRTGAFSEAIRPNVTLLNNTSIRLKNSRLHFTTLWSNIGASNAWYIERGLMDFHAIRFEGQRLSAQQYNRMHAGCVAYLHSCFDKMPGSNEGEKNIIITHHVPTFLNYPAEYAGSPLNDAFATNLDHLITAFDADYWVYGHNHAGTGHFTLGKTQLVTNQLGYVRHREHGAFNTARVISLDE</sequence>
<gene>
    <name evidence="2" type="ORF">FSB76_16535</name>
</gene>
<dbReference type="SUPFAM" id="SSF56300">
    <property type="entry name" value="Metallo-dependent phosphatases"/>
    <property type="match status" value="1"/>
</dbReference>
<dbReference type="PANTHER" id="PTHR37844">
    <property type="entry name" value="SER/THR PROTEIN PHOSPHATASE SUPERFAMILY (AFU_ORTHOLOGUE AFUA_1G14840)"/>
    <property type="match status" value="1"/>
</dbReference>
<dbReference type="EMBL" id="CP042437">
    <property type="protein sequence ID" value="QEC77471.1"/>
    <property type="molecule type" value="Genomic_DNA"/>
</dbReference>
<dbReference type="OrthoDB" id="356681at2"/>
<dbReference type="AlphaFoldDB" id="A0A5B8W1A8"/>
<dbReference type="GO" id="GO:0016787">
    <property type="term" value="F:hydrolase activity"/>
    <property type="evidence" value="ECO:0007669"/>
    <property type="project" value="InterPro"/>
</dbReference>
<dbReference type="InterPro" id="IPR004843">
    <property type="entry name" value="Calcineurin-like_PHP"/>
</dbReference>
<evidence type="ECO:0000313" key="2">
    <source>
        <dbReference type="EMBL" id="QEC77471.1"/>
    </source>
</evidence>
<organism evidence="2 3">
    <name type="scientific">Mucilaginibacter ginsenosidivorax</name>
    <dbReference type="NCBI Taxonomy" id="862126"/>
    <lineage>
        <taxon>Bacteria</taxon>
        <taxon>Pseudomonadati</taxon>
        <taxon>Bacteroidota</taxon>
        <taxon>Sphingobacteriia</taxon>
        <taxon>Sphingobacteriales</taxon>
        <taxon>Sphingobacteriaceae</taxon>
        <taxon>Mucilaginibacter</taxon>
    </lineage>
</organism>
<dbReference type="Pfam" id="PF00149">
    <property type="entry name" value="Metallophos"/>
    <property type="match status" value="1"/>
</dbReference>
<dbReference type="Gene3D" id="3.60.21.10">
    <property type="match status" value="1"/>
</dbReference>
<protein>
    <submittedName>
        <fullName evidence="2">Metallophosphoesterase</fullName>
    </submittedName>
</protein>
<dbReference type="KEGG" id="mgk:FSB76_16535"/>
<evidence type="ECO:0000313" key="3">
    <source>
        <dbReference type="Proteomes" id="UP000321362"/>
    </source>
</evidence>
<reference evidence="2 3" key="1">
    <citation type="journal article" date="2013" name="J. Microbiol.">
        <title>Mucilaginibacter ginsenosidivorax sp. nov., with ginsenoside converting activity isolated from sediment.</title>
        <authorList>
            <person name="Kim J.K."/>
            <person name="Choi T.E."/>
            <person name="Liu Q.M."/>
            <person name="Park H.Y."/>
            <person name="Yi T.H."/>
            <person name="Yoon M.H."/>
            <person name="Kim S.C."/>
            <person name="Im W.T."/>
        </authorList>
    </citation>
    <scope>NUCLEOTIDE SEQUENCE [LARGE SCALE GENOMIC DNA]</scope>
    <source>
        <strain evidence="2 3">KHI28</strain>
    </source>
</reference>